<dbReference type="PANTHER" id="PTHR11615">
    <property type="entry name" value="NITRATE, FORMATE, IRON DEHYDROGENASE"/>
    <property type="match status" value="1"/>
</dbReference>
<evidence type="ECO:0000313" key="3">
    <source>
        <dbReference type="EMBL" id="KAF5728842.1"/>
    </source>
</evidence>
<dbReference type="Gene3D" id="4.10.260.20">
    <property type="entry name" value="Iron hydrogenase, small subunit"/>
    <property type="match status" value="1"/>
</dbReference>
<protein>
    <submittedName>
        <fullName evidence="3">Cytosolic Fe-S cluster assembly factor narfl</fullName>
    </submittedName>
</protein>
<dbReference type="FunCoup" id="A0A7J7C3Z5">
    <property type="interactions" value="3337"/>
</dbReference>
<evidence type="ECO:0000256" key="1">
    <source>
        <dbReference type="ARBA" id="ARBA00006596"/>
    </source>
</evidence>
<dbReference type="EMBL" id="JAAARO010000021">
    <property type="protein sequence ID" value="KAF5728842.1"/>
    <property type="molecule type" value="Genomic_DNA"/>
</dbReference>
<gene>
    <name evidence="3" type="ORF">HS088_TW21G00996</name>
</gene>
<keyword evidence="4" id="KW-1185">Reference proteome</keyword>
<dbReference type="SMART" id="SM00902">
    <property type="entry name" value="Fe_hyd_SSU"/>
    <property type="match status" value="1"/>
</dbReference>
<evidence type="ECO:0000313" key="4">
    <source>
        <dbReference type="Proteomes" id="UP000593562"/>
    </source>
</evidence>
<dbReference type="InterPro" id="IPR050340">
    <property type="entry name" value="Cytosolic_Fe-S_CAF"/>
</dbReference>
<dbReference type="InterPro" id="IPR009016">
    <property type="entry name" value="Fe_hydrogenase"/>
</dbReference>
<dbReference type="Pfam" id="PF02256">
    <property type="entry name" value="Fe_hyd_SSU"/>
    <property type="match status" value="1"/>
</dbReference>
<dbReference type="Proteomes" id="UP000593562">
    <property type="component" value="Unassembled WGS sequence"/>
</dbReference>
<evidence type="ECO:0000259" key="2">
    <source>
        <dbReference type="SMART" id="SM00902"/>
    </source>
</evidence>
<reference evidence="3 4" key="1">
    <citation type="journal article" date="2020" name="Nat. Commun.">
        <title>Genome of Tripterygium wilfordii and identification of cytochrome P450 involved in triptolide biosynthesis.</title>
        <authorList>
            <person name="Tu L."/>
            <person name="Su P."/>
            <person name="Zhang Z."/>
            <person name="Gao L."/>
            <person name="Wang J."/>
            <person name="Hu T."/>
            <person name="Zhou J."/>
            <person name="Zhang Y."/>
            <person name="Zhao Y."/>
            <person name="Liu Y."/>
            <person name="Song Y."/>
            <person name="Tong Y."/>
            <person name="Lu Y."/>
            <person name="Yang J."/>
            <person name="Xu C."/>
            <person name="Jia M."/>
            <person name="Peters R.J."/>
            <person name="Huang L."/>
            <person name="Gao W."/>
        </authorList>
    </citation>
    <scope>NUCLEOTIDE SEQUENCE [LARGE SCALE GENOMIC DNA]</scope>
    <source>
        <strain evidence="4">cv. XIE 37</strain>
        <tissue evidence="3">Leaf</tissue>
    </source>
</reference>
<dbReference type="Gene3D" id="3.40.50.1780">
    <property type="match status" value="2"/>
</dbReference>
<proteinExistence type="inferred from homology"/>
<organism evidence="3 4">
    <name type="scientific">Tripterygium wilfordii</name>
    <name type="common">Thunder God vine</name>
    <dbReference type="NCBI Taxonomy" id="458696"/>
    <lineage>
        <taxon>Eukaryota</taxon>
        <taxon>Viridiplantae</taxon>
        <taxon>Streptophyta</taxon>
        <taxon>Embryophyta</taxon>
        <taxon>Tracheophyta</taxon>
        <taxon>Spermatophyta</taxon>
        <taxon>Magnoliopsida</taxon>
        <taxon>eudicotyledons</taxon>
        <taxon>Gunneridae</taxon>
        <taxon>Pentapetalae</taxon>
        <taxon>rosids</taxon>
        <taxon>fabids</taxon>
        <taxon>Celastrales</taxon>
        <taxon>Celastraceae</taxon>
        <taxon>Tripterygium</taxon>
    </lineage>
</organism>
<dbReference type="InParanoid" id="A0A7J7C3Z5"/>
<dbReference type="InterPro" id="IPR004108">
    <property type="entry name" value="Fe_hydrogenase_lsu_C"/>
</dbReference>
<dbReference type="AlphaFoldDB" id="A0A7J7C3Z5"/>
<accession>A0A7J7C3Z5</accession>
<dbReference type="InterPro" id="IPR003149">
    <property type="entry name" value="Fe_hydrogenase_ssu"/>
</dbReference>
<sequence>MTCSFINNFNSYQCVSLIEGWICYAEKQLGSYILPYISSVKSPQQTMGATIKHHICKKLQLRPDEIYHVTVMPCYDKKLEASRDDFVTEVESHGGLRVVEVDSVLTSGEILDLIQLKTVDFKAVEESSVDRMLTNVTEEGHLYGVSGSSGGYAETIFRYAAKVLFGMDIKGPLNFKIIRNSDFQEVSLEVEERTMLRFAMCYGFRNLQNIVRKIKMQKCEYHFVEVMACPSGCLNGGGQIKPKPGQTPKDLIQALETIYMENVLAADPSKNPIVKGLYDEWLEHPGSEKAKKYMHTEYHPIVKSITSQLHNW</sequence>
<comment type="similarity">
    <text evidence="1">Belongs to the NARF family.</text>
</comment>
<comment type="caution">
    <text evidence="3">The sequence shown here is derived from an EMBL/GenBank/DDBJ whole genome shotgun (WGS) entry which is preliminary data.</text>
</comment>
<name>A0A7J7C3Z5_TRIWF</name>
<feature type="domain" description="Iron hydrogenase small subunit" evidence="2">
    <location>
        <begin position="245"/>
        <end position="302"/>
    </location>
</feature>
<dbReference type="InterPro" id="IPR036991">
    <property type="entry name" value="Fe_hydrogenase_ssu_sf"/>
</dbReference>
<dbReference type="SUPFAM" id="SSF53920">
    <property type="entry name" value="Fe-only hydrogenase"/>
    <property type="match status" value="1"/>
</dbReference>
<dbReference type="Pfam" id="PF02906">
    <property type="entry name" value="Fe_hyd_lg_C"/>
    <property type="match status" value="1"/>
</dbReference>